<feature type="non-terminal residue" evidence="2">
    <location>
        <position position="1"/>
    </location>
</feature>
<evidence type="ECO:0000256" key="1">
    <source>
        <dbReference type="SAM" id="MobiDB-lite"/>
    </source>
</evidence>
<sequence length="158" mass="17708">MRSAGGPDTGMGHVMSKKHEVPHEKEAKQASEECAQPKEQDQFPFTQALVAKRVGFSERDGDRQLWHKLLTFCYFQRGYNMVGETLTTASAMGLPEEAGSQAEDTKEEVIRQHKGSEGPEDLDQLGGFHLDRYRRTGQLEDLEESIKHFSSALALTPE</sequence>
<comment type="caution">
    <text evidence="2">The sequence shown here is derived from an EMBL/GenBank/DDBJ whole genome shotgun (WGS) entry which is preliminary data.</text>
</comment>
<name>A0A8H3CBS5_9AGAM</name>
<protein>
    <submittedName>
        <fullName evidence="2">Uncharacterized protein</fullName>
    </submittedName>
</protein>
<feature type="region of interest" description="Disordered" evidence="1">
    <location>
        <begin position="96"/>
        <end position="126"/>
    </location>
</feature>
<feature type="compositionally biased region" description="Basic and acidic residues" evidence="1">
    <location>
        <begin position="103"/>
        <end position="117"/>
    </location>
</feature>
<feature type="region of interest" description="Disordered" evidence="1">
    <location>
        <begin position="1"/>
        <end position="40"/>
    </location>
</feature>
<evidence type="ECO:0000313" key="2">
    <source>
        <dbReference type="EMBL" id="CAE6478790.1"/>
    </source>
</evidence>
<dbReference type="Proteomes" id="UP000663888">
    <property type="component" value="Unassembled WGS sequence"/>
</dbReference>
<dbReference type="EMBL" id="CAJMWX010001281">
    <property type="protein sequence ID" value="CAE6478790.1"/>
    <property type="molecule type" value="Genomic_DNA"/>
</dbReference>
<evidence type="ECO:0000313" key="3">
    <source>
        <dbReference type="Proteomes" id="UP000663888"/>
    </source>
</evidence>
<organism evidence="2 3">
    <name type="scientific">Rhizoctonia solani</name>
    <dbReference type="NCBI Taxonomy" id="456999"/>
    <lineage>
        <taxon>Eukaryota</taxon>
        <taxon>Fungi</taxon>
        <taxon>Dikarya</taxon>
        <taxon>Basidiomycota</taxon>
        <taxon>Agaricomycotina</taxon>
        <taxon>Agaricomycetes</taxon>
        <taxon>Cantharellales</taxon>
        <taxon>Ceratobasidiaceae</taxon>
        <taxon>Rhizoctonia</taxon>
    </lineage>
</organism>
<dbReference type="AlphaFoldDB" id="A0A8H3CBS5"/>
<proteinExistence type="predicted"/>
<accession>A0A8H3CBS5</accession>
<reference evidence="2" key="1">
    <citation type="submission" date="2021-01" db="EMBL/GenBank/DDBJ databases">
        <authorList>
            <person name="Kaushik A."/>
        </authorList>
    </citation>
    <scope>NUCLEOTIDE SEQUENCE</scope>
    <source>
        <strain evidence="2">AG4-R118</strain>
    </source>
</reference>
<gene>
    <name evidence="2" type="ORF">RDB_LOCUS120844</name>
</gene>
<feature type="compositionally biased region" description="Basic and acidic residues" evidence="1">
    <location>
        <begin position="17"/>
        <end position="40"/>
    </location>
</feature>